<organism evidence="1 2">
    <name type="scientific">Hymenobacter sedentarius</name>
    <dbReference type="NCBI Taxonomy" id="1411621"/>
    <lineage>
        <taxon>Bacteria</taxon>
        <taxon>Pseudomonadati</taxon>
        <taxon>Bacteroidota</taxon>
        <taxon>Cytophagia</taxon>
        <taxon>Cytophagales</taxon>
        <taxon>Hymenobacteraceae</taxon>
        <taxon>Hymenobacter</taxon>
    </lineage>
</organism>
<dbReference type="OrthoDB" id="793003at2"/>
<reference evidence="1 2" key="1">
    <citation type="submission" date="2015-12" db="EMBL/GenBank/DDBJ databases">
        <authorList>
            <person name="Shamseldin A."/>
            <person name="Moawad H."/>
            <person name="Abd El-Rahim W.M."/>
            <person name="Sadowsky M.J."/>
        </authorList>
    </citation>
    <scope>NUCLEOTIDE SEQUENCE [LARGE SCALE GENOMIC DNA]</scope>
    <source>
        <strain evidence="1 2">DG5B</strain>
    </source>
</reference>
<protein>
    <recommendedName>
        <fullName evidence="3">Phosphoesterase HXTX</fullName>
    </recommendedName>
</protein>
<name>A0A0U4AQ66_9BACT</name>
<dbReference type="AlphaFoldDB" id="A0A0U4AQ66"/>
<dbReference type="Pfam" id="PF13563">
    <property type="entry name" value="2_5_RNA_ligase2"/>
    <property type="match status" value="1"/>
</dbReference>
<sequence length="179" mass="19893">MPDFDNAPLILTLMLDDAAHTYFNALRRQHFPPKINYLAAHLTLFHHLPGAELASVCEQLHDCCKLQSALPLQVTGLRSLGRGVAFTLHNEELLALHRRLQLTFGSQLTPQDQQKLQPHVTIQNKVDPAAARQLLTDLQTDFAPFTAVGTGLELWAYRGGPWEALQQFPFVAAPAARLA</sequence>
<dbReference type="STRING" id="1411621.AUC43_11625"/>
<dbReference type="Proteomes" id="UP000059542">
    <property type="component" value="Chromosome"/>
</dbReference>
<keyword evidence="2" id="KW-1185">Reference proteome</keyword>
<dbReference type="SUPFAM" id="SSF55144">
    <property type="entry name" value="LigT-like"/>
    <property type="match status" value="1"/>
</dbReference>
<proteinExistence type="predicted"/>
<dbReference type="RefSeq" id="WP_068193473.1">
    <property type="nucleotide sequence ID" value="NZ_CP013909.1"/>
</dbReference>
<dbReference type="KEGG" id="hyg:AUC43_11625"/>
<dbReference type="InterPro" id="IPR009097">
    <property type="entry name" value="Cyclic_Pdiesterase"/>
</dbReference>
<dbReference type="EMBL" id="CP013909">
    <property type="protein sequence ID" value="ALW85680.1"/>
    <property type="molecule type" value="Genomic_DNA"/>
</dbReference>
<accession>A0A0U4AQ66</accession>
<dbReference type="Gene3D" id="3.90.1140.10">
    <property type="entry name" value="Cyclic phosphodiesterase"/>
    <property type="match status" value="1"/>
</dbReference>
<evidence type="ECO:0008006" key="3">
    <source>
        <dbReference type="Google" id="ProtNLM"/>
    </source>
</evidence>
<gene>
    <name evidence="1" type="ORF">AUC43_11625</name>
</gene>
<evidence type="ECO:0000313" key="1">
    <source>
        <dbReference type="EMBL" id="ALW85680.1"/>
    </source>
</evidence>
<evidence type="ECO:0000313" key="2">
    <source>
        <dbReference type="Proteomes" id="UP000059542"/>
    </source>
</evidence>